<keyword evidence="2" id="KW-1185">Reference proteome</keyword>
<name>E6MPC6_9BACT</name>
<protein>
    <submittedName>
        <fullName evidence="1">Uncharacterized protein</fullName>
    </submittedName>
</protein>
<gene>
    <name evidence="1" type="ORF">HMPREF9420_1344</name>
</gene>
<evidence type="ECO:0000313" key="1">
    <source>
        <dbReference type="EMBL" id="EFV04549.1"/>
    </source>
</evidence>
<accession>E6MPC6</accession>
<dbReference type="AlphaFoldDB" id="E6MPC6"/>
<dbReference type="HOGENOM" id="CLU_2882187_0_0_10"/>
<organism evidence="1 2">
    <name type="scientific">Segatella salivae DSM 15606</name>
    <dbReference type="NCBI Taxonomy" id="888832"/>
    <lineage>
        <taxon>Bacteria</taxon>
        <taxon>Pseudomonadati</taxon>
        <taxon>Bacteroidota</taxon>
        <taxon>Bacteroidia</taxon>
        <taxon>Bacteroidales</taxon>
        <taxon>Prevotellaceae</taxon>
        <taxon>Segatella</taxon>
    </lineage>
</organism>
<comment type="caution">
    <text evidence="1">The sequence shown here is derived from an EMBL/GenBank/DDBJ whole genome shotgun (WGS) entry which is preliminary data.</text>
</comment>
<proteinExistence type="predicted"/>
<evidence type="ECO:0000313" key="2">
    <source>
        <dbReference type="Proteomes" id="UP000003874"/>
    </source>
</evidence>
<dbReference type="EMBL" id="AEQO01000116">
    <property type="protein sequence ID" value="EFV04549.1"/>
    <property type="molecule type" value="Genomic_DNA"/>
</dbReference>
<dbReference type="Proteomes" id="UP000003874">
    <property type="component" value="Unassembled WGS sequence"/>
</dbReference>
<reference evidence="1 2" key="1">
    <citation type="submission" date="2010-12" db="EMBL/GenBank/DDBJ databases">
        <authorList>
            <person name="Muzny D."/>
            <person name="Qin X."/>
            <person name="Deng J."/>
            <person name="Jiang H."/>
            <person name="Liu Y."/>
            <person name="Qu J."/>
            <person name="Song X.-Z."/>
            <person name="Zhang L."/>
            <person name="Thornton R."/>
            <person name="Coyle M."/>
            <person name="Francisco L."/>
            <person name="Jackson L."/>
            <person name="Javaid M."/>
            <person name="Korchina V."/>
            <person name="Kovar C."/>
            <person name="Mata R."/>
            <person name="Mathew T."/>
            <person name="Ngo R."/>
            <person name="Nguyen L."/>
            <person name="Nguyen N."/>
            <person name="Okwuonu G."/>
            <person name="Ongeri F."/>
            <person name="Pham C."/>
            <person name="Simmons D."/>
            <person name="Wilczek-Boney K."/>
            <person name="Hale W."/>
            <person name="Jakkamsetti A."/>
            <person name="Pham P."/>
            <person name="Ruth R."/>
            <person name="San Lucas F."/>
            <person name="Warren J."/>
            <person name="Zhang J."/>
            <person name="Zhao Z."/>
            <person name="Zhou C."/>
            <person name="Zhu D."/>
            <person name="Lee S."/>
            <person name="Bess C."/>
            <person name="Blankenburg K."/>
            <person name="Forbes L."/>
            <person name="Fu Q."/>
            <person name="Gubbala S."/>
            <person name="Hirani K."/>
            <person name="Jayaseelan J.C."/>
            <person name="Lara F."/>
            <person name="Munidasa M."/>
            <person name="Palculict T."/>
            <person name="Patil S."/>
            <person name="Pu L.-L."/>
            <person name="Saada N."/>
            <person name="Tang L."/>
            <person name="Weissenberger G."/>
            <person name="Zhu Y."/>
            <person name="Hemphill L."/>
            <person name="Shang Y."/>
            <person name="Youmans B."/>
            <person name="Ayvaz T."/>
            <person name="Ross M."/>
            <person name="Santibanez J."/>
            <person name="Aqrawi P."/>
            <person name="Gross S."/>
            <person name="Joshi V."/>
            <person name="Fowler G."/>
            <person name="Nazareth L."/>
            <person name="Reid J."/>
            <person name="Worley K."/>
            <person name="Petrosino J."/>
            <person name="Highlander S."/>
            <person name="Gibbs R."/>
        </authorList>
    </citation>
    <scope>NUCLEOTIDE SEQUENCE [LARGE SCALE GENOMIC DNA]</scope>
    <source>
        <strain evidence="1 2">DSM 15606</strain>
    </source>
</reference>
<sequence length="63" mass="7574">MILVLFHCTKFREMRNFIAQKIRNVQKTCFLVLTQIKYIGRFVDIKNNLNTFATNCIKVYKDE</sequence>
<dbReference type="STRING" id="888832.HMPREF9420_1344"/>